<keyword evidence="1" id="KW-1133">Transmembrane helix</keyword>
<sequence length="406" mass="44780">MDKKKIFLVIGFIVLVLGLGLALYWVFFKPTIPITPTDNFNAGNLPGIGNGNIPIVNENINAPDQGLPWQQYIKDKVSDVASGGLTKVSEVSENEVRGLTSSPGGLQYYDDNEQKFYRITDSGTVEELSSQLFYQVEDVTWAGSGDKAILEYPDGSNILYNFKNGQQVTLPKELEDFSFDASDSQIAAKWMGSSEEDNWVVASNDDGSGMYLIQPLGDQAHNTFVSFSPDNQVAVMHRKYVDAQRQEVYPIGLHGETFKAFTVAGAGFEYDWSPEGNSLVYSVYNETSNYNPNLWVTNGSSSELGDIKVSLNISTWPDKCAFVGEDIMYCAVPQGLPRGAGLYPEIADRYPDNFYYINLNSGSKNLIASPVGESGSYTAHNLFVSNDQSTLYFTDQNGNLQSIKLK</sequence>
<evidence type="ECO:0008006" key="4">
    <source>
        <dbReference type="Google" id="ProtNLM"/>
    </source>
</evidence>
<dbReference type="Gene3D" id="2.120.10.30">
    <property type="entry name" value="TolB, C-terminal domain"/>
    <property type="match status" value="1"/>
</dbReference>
<evidence type="ECO:0000256" key="1">
    <source>
        <dbReference type="SAM" id="Phobius"/>
    </source>
</evidence>
<dbReference type="AlphaFoldDB" id="A0A1G2BWT0"/>
<protein>
    <recommendedName>
        <fullName evidence="4">Dipeptidylpeptidase IV N-terminal domain-containing protein</fullName>
    </recommendedName>
</protein>
<dbReference type="InterPro" id="IPR011042">
    <property type="entry name" value="6-blade_b-propeller_TolB-like"/>
</dbReference>
<name>A0A1G2BWT0_9BACT</name>
<gene>
    <name evidence="2" type="ORF">A2406_04470</name>
</gene>
<comment type="caution">
    <text evidence="2">The sequence shown here is derived from an EMBL/GenBank/DDBJ whole genome shotgun (WGS) entry which is preliminary data.</text>
</comment>
<dbReference type="EMBL" id="MHKQ01000019">
    <property type="protein sequence ID" value="OGY93592.1"/>
    <property type="molecule type" value="Genomic_DNA"/>
</dbReference>
<reference evidence="2 3" key="1">
    <citation type="journal article" date="2016" name="Nat. Commun.">
        <title>Thousands of microbial genomes shed light on interconnected biogeochemical processes in an aquifer system.</title>
        <authorList>
            <person name="Anantharaman K."/>
            <person name="Brown C.T."/>
            <person name="Hug L.A."/>
            <person name="Sharon I."/>
            <person name="Castelle C.J."/>
            <person name="Probst A.J."/>
            <person name="Thomas B.C."/>
            <person name="Singh A."/>
            <person name="Wilkins M.J."/>
            <person name="Karaoz U."/>
            <person name="Brodie E.L."/>
            <person name="Williams K.H."/>
            <person name="Hubbard S.S."/>
            <person name="Banfield J.F."/>
        </authorList>
    </citation>
    <scope>NUCLEOTIDE SEQUENCE [LARGE SCALE GENOMIC DNA]</scope>
</reference>
<organism evidence="2 3">
    <name type="scientific">Candidatus Komeilibacteria bacterium RIFOXYC1_FULL_37_11</name>
    <dbReference type="NCBI Taxonomy" id="1798555"/>
    <lineage>
        <taxon>Bacteria</taxon>
        <taxon>Candidatus Komeiliibacteriota</taxon>
    </lineage>
</organism>
<dbReference type="Proteomes" id="UP000177626">
    <property type="component" value="Unassembled WGS sequence"/>
</dbReference>
<proteinExistence type="predicted"/>
<dbReference type="SUPFAM" id="SSF82171">
    <property type="entry name" value="DPP6 N-terminal domain-like"/>
    <property type="match status" value="1"/>
</dbReference>
<evidence type="ECO:0000313" key="2">
    <source>
        <dbReference type="EMBL" id="OGY93592.1"/>
    </source>
</evidence>
<accession>A0A1G2BWT0</accession>
<keyword evidence="1" id="KW-0472">Membrane</keyword>
<feature type="transmembrane region" description="Helical" evidence="1">
    <location>
        <begin position="7"/>
        <end position="27"/>
    </location>
</feature>
<keyword evidence="1" id="KW-0812">Transmembrane</keyword>
<evidence type="ECO:0000313" key="3">
    <source>
        <dbReference type="Proteomes" id="UP000177626"/>
    </source>
</evidence>